<dbReference type="Gene3D" id="3.20.110.10">
    <property type="entry name" value="Glycoside hydrolase 38, N terminal domain"/>
    <property type="match status" value="1"/>
</dbReference>
<dbReference type="AlphaFoldDB" id="A0A0M3IN01"/>
<feature type="chain" id="PRO_5012588037" evidence="1">
    <location>
        <begin position="16"/>
        <end position="375"/>
    </location>
</feature>
<dbReference type="InterPro" id="IPR027291">
    <property type="entry name" value="Glyco_hydro_38_N_sf"/>
</dbReference>
<feature type="domain" description="Glycoside hydrolase family 38 N-terminal" evidence="2">
    <location>
        <begin position="126"/>
        <end position="345"/>
    </location>
</feature>
<dbReference type="GO" id="GO:0006491">
    <property type="term" value="P:N-glycan processing"/>
    <property type="evidence" value="ECO:0007669"/>
    <property type="project" value="TreeGrafter"/>
</dbReference>
<sequence>LIVAIAIALAIYCIAERRFQSDGVSRHNSPYRRWNARMGKSIQNTETKSESPIAKLEDLVGQIQHSPDYYEEEKNAREANKCDQQYPTEAITDFNTFEMYKNGIASNLNPPLKKPRTKVNKQPLEVFLLPMTHVDPGWLETFDSYTKDTNRILDNMLIFLKTHPKMRFMWCEMVFFERWWRHLNDTQKADVRQFVTSGQLEMASGSWVMTDEANPYFPVTIDNIVEGQQFIFRELGAKAKVIWSNDPFGYGPSVPYLFTKTGIKLAVINRIHHGMKNYLQELRAIPFKWRQYFDARGESDVYTHVLPYAHYDILNSCGPVASVCCEFDFKRLTHHMCPFKKPTVTTKQNVVERFAAFLLSYIFIFLCKLSSRIHA</sequence>
<evidence type="ECO:0000313" key="4">
    <source>
        <dbReference type="WBParaSite" id="ALUE_0002012901-mRNA-1"/>
    </source>
</evidence>
<dbReference type="GO" id="GO:0004559">
    <property type="term" value="F:alpha-mannosidase activity"/>
    <property type="evidence" value="ECO:0007669"/>
    <property type="project" value="InterPro"/>
</dbReference>
<evidence type="ECO:0000259" key="2">
    <source>
        <dbReference type="Pfam" id="PF01074"/>
    </source>
</evidence>
<dbReference type="InterPro" id="IPR011330">
    <property type="entry name" value="Glyco_hydro/deAcase_b/a-brl"/>
</dbReference>
<dbReference type="PANTHER" id="PTHR11607:SF71">
    <property type="entry name" value="ALPHA-MANNOSIDASE"/>
    <property type="match status" value="1"/>
</dbReference>
<dbReference type="WBParaSite" id="ALUE_0002012901-mRNA-1">
    <property type="protein sequence ID" value="ALUE_0002012901-mRNA-1"/>
    <property type="gene ID" value="ALUE_0002012901"/>
</dbReference>
<dbReference type="Pfam" id="PF01074">
    <property type="entry name" value="Glyco_hydro_38N"/>
    <property type="match status" value="1"/>
</dbReference>
<dbReference type="PANTHER" id="PTHR11607">
    <property type="entry name" value="ALPHA-MANNOSIDASE"/>
    <property type="match status" value="1"/>
</dbReference>
<dbReference type="InterPro" id="IPR000602">
    <property type="entry name" value="Glyco_hydro_38_N"/>
</dbReference>
<dbReference type="GO" id="GO:0006013">
    <property type="term" value="P:mannose metabolic process"/>
    <property type="evidence" value="ECO:0007669"/>
    <property type="project" value="InterPro"/>
</dbReference>
<dbReference type="InterPro" id="IPR050843">
    <property type="entry name" value="Glycosyl_Hydrlase_38"/>
</dbReference>
<organism evidence="3 4">
    <name type="scientific">Ascaris lumbricoides</name>
    <name type="common">Giant roundworm</name>
    <dbReference type="NCBI Taxonomy" id="6252"/>
    <lineage>
        <taxon>Eukaryota</taxon>
        <taxon>Metazoa</taxon>
        <taxon>Ecdysozoa</taxon>
        <taxon>Nematoda</taxon>
        <taxon>Chromadorea</taxon>
        <taxon>Rhabditida</taxon>
        <taxon>Spirurina</taxon>
        <taxon>Ascaridomorpha</taxon>
        <taxon>Ascaridoidea</taxon>
        <taxon>Ascarididae</taxon>
        <taxon>Ascaris</taxon>
    </lineage>
</organism>
<evidence type="ECO:0000256" key="1">
    <source>
        <dbReference type="SAM" id="SignalP"/>
    </source>
</evidence>
<keyword evidence="3" id="KW-1185">Reference proteome</keyword>
<protein>
    <submittedName>
        <fullName evidence="4">Glyco_hydro_38N domain-containing protein</fullName>
    </submittedName>
</protein>
<proteinExistence type="predicted"/>
<feature type="signal peptide" evidence="1">
    <location>
        <begin position="1"/>
        <end position="15"/>
    </location>
</feature>
<evidence type="ECO:0000313" key="3">
    <source>
        <dbReference type="Proteomes" id="UP000036681"/>
    </source>
</evidence>
<reference evidence="4" key="1">
    <citation type="submission" date="2017-02" db="UniProtKB">
        <authorList>
            <consortium name="WormBaseParasite"/>
        </authorList>
    </citation>
    <scope>IDENTIFICATION</scope>
</reference>
<accession>A0A0M3IN01</accession>
<dbReference type="GO" id="GO:0000139">
    <property type="term" value="C:Golgi membrane"/>
    <property type="evidence" value="ECO:0007669"/>
    <property type="project" value="TreeGrafter"/>
</dbReference>
<name>A0A0M3IN01_ASCLU</name>
<keyword evidence="1" id="KW-0732">Signal</keyword>
<dbReference type="Proteomes" id="UP000036681">
    <property type="component" value="Unplaced"/>
</dbReference>
<dbReference type="SUPFAM" id="SSF88713">
    <property type="entry name" value="Glycoside hydrolase/deacetylase"/>
    <property type="match status" value="1"/>
</dbReference>